<evidence type="ECO:0000256" key="1">
    <source>
        <dbReference type="SAM" id="Phobius"/>
    </source>
</evidence>
<evidence type="ECO:0000313" key="3">
    <source>
        <dbReference type="Proteomes" id="UP000053676"/>
    </source>
</evidence>
<reference evidence="3" key="1">
    <citation type="journal article" date="2014" name="Nat. Genet.">
        <title>Genome of the human hookworm Necator americanus.</title>
        <authorList>
            <person name="Tang Y.T."/>
            <person name="Gao X."/>
            <person name="Rosa B.A."/>
            <person name="Abubucker S."/>
            <person name="Hallsworth-Pepin K."/>
            <person name="Martin J."/>
            <person name="Tyagi R."/>
            <person name="Heizer E."/>
            <person name="Zhang X."/>
            <person name="Bhonagiri-Palsikar V."/>
            <person name="Minx P."/>
            <person name="Warren W.C."/>
            <person name="Wang Q."/>
            <person name="Zhan B."/>
            <person name="Hotez P.J."/>
            <person name="Sternberg P.W."/>
            <person name="Dougall A."/>
            <person name="Gaze S.T."/>
            <person name="Mulvenna J."/>
            <person name="Sotillo J."/>
            <person name="Ranganathan S."/>
            <person name="Rabelo E.M."/>
            <person name="Wilson R.K."/>
            <person name="Felgner P.L."/>
            <person name="Bethony J."/>
            <person name="Hawdon J.M."/>
            <person name="Gasser R.B."/>
            <person name="Loukas A."/>
            <person name="Mitreva M."/>
        </authorList>
    </citation>
    <scope>NUCLEOTIDE SEQUENCE [LARGE SCALE GENOMIC DNA]</scope>
</reference>
<dbReference type="EMBL" id="KI669062">
    <property type="protein sequence ID" value="ETN69684.1"/>
    <property type="molecule type" value="Genomic_DNA"/>
</dbReference>
<feature type="transmembrane region" description="Helical" evidence="1">
    <location>
        <begin position="12"/>
        <end position="34"/>
    </location>
</feature>
<keyword evidence="1" id="KW-0472">Membrane</keyword>
<protein>
    <submittedName>
        <fullName evidence="2">Uncharacterized protein</fullName>
    </submittedName>
</protein>
<dbReference type="Proteomes" id="UP000053676">
    <property type="component" value="Unassembled WGS sequence"/>
</dbReference>
<keyword evidence="1" id="KW-1133">Transmembrane helix</keyword>
<keyword evidence="3" id="KW-1185">Reference proteome</keyword>
<gene>
    <name evidence="2" type="ORF">NECAME_05139</name>
</gene>
<proteinExistence type="predicted"/>
<dbReference type="AlphaFoldDB" id="W2SJ51"/>
<name>W2SJ51_NECAM</name>
<evidence type="ECO:0000313" key="2">
    <source>
        <dbReference type="EMBL" id="ETN69684.1"/>
    </source>
</evidence>
<dbReference type="KEGG" id="nai:NECAME_05139"/>
<feature type="non-terminal residue" evidence="2">
    <location>
        <position position="41"/>
    </location>
</feature>
<sequence length="41" mass="4864">MTLLINHEFAGYFLCQLFLSVLNFVIIEVTDILLDDKDFIW</sequence>
<keyword evidence="1" id="KW-0812">Transmembrane</keyword>
<organism evidence="2 3">
    <name type="scientific">Necator americanus</name>
    <name type="common">Human hookworm</name>
    <dbReference type="NCBI Taxonomy" id="51031"/>
    <lineage>
        <taxon>Eukaryota</taxon>
        <taxon>Metazoa</taxon>
        <taxon>Ecdysozoa</taxon>
        <taxon>Nematoda</taxon>
        <taxon>Chromadorea</taxon>
        <taxon>Rhabditida</taxon>
        <taxon>Rhabditina</taxon>
        <taxon>Rhabditomorpha</taxon>
        <taxon>Strongyloidea</taxon>
        <taxon>Ancylostomatidae</taxon>
        <taxon>Bunostominae</taxon>
        <taxon>Necator</taxon>
    </lineage>
</organism>
<accession>W2SJ51</accession>